<evidence type="ECO:0000313" key="1">
    <source>
        <dbReference type="EMBL" id="MFD2174273.1"/>
    </source>
</evidence>
<name>A0ABW5A7K8_9RHOB</name>
<reference evidence="2" key="1">
    <citation type="journal article" date="2019" name="Int. J. Syst. Evol. Microbiol.">
        <title>The Global Catalogue of Microorganisms (GCM) 10K type strain sequencing project: providing services to taxonomists for standard genome sequencing and annotation.</title>
        <authorList>
            <consortium name="The Broad Institute Genomics Platform"/>
            <consortium name="The Broad Institute Genome Sequencing Center for Infectious Disease"/>
            <person name="Wu L."/>
            <person name="Ma J."/>
        </authorList>
    </citation>
    <scope>NUCLEOTIDE SEQUENCE [LARGE SCALE GENOMIC DNA]</scope>
    <source>
        <strain evidence="2">CCUG 55131</strain>
    </source>
</reference>
<keyword evidence="2" id="KW-1185">Reference proteome</keyword>
<proteinExistence type="predicted"/>
<sequence>MIDIVTGRPHQIGGDVFVLFTRAPEEAACELLRNRDPRRWRVETRPAGATTQF</sequence>
<protein>
    <submittedName>
        <fullName evidence="1">Uncharacterized protein</fullName>
    </submittedName>
</protein>
<gene>
    <name evidence="1" type="ORF">ACFSM0_09245</name>
</gene>
<dbReference type="EMBL" id="JBHUIX010000009">
    <property type="protein sequence ID" value="MFD2174273.1"/>
    <property type="molecule type" value="Genomic_DNA"/>
</dbReference>
<organism evidence="1 2">
    <name type="scientific">Rhodobacter lacus</name>
    <dbReference type="NCBI Taxonomy" id="1641972"/>
    <lineage>
        <taxon>Bacteria</taxon>
        <taxon>Pseudomonadati</taxon>
        <taxon>Pseudomonadota</taxon>
        <taxon>Alphaproteobacteria</taxon>
        <taxon>Rhodobacterales</taxon>
        <taxon>Rhodobacter group</taxon>
        <taxon>Rhodobacter</taxon>
    </lineage>
</organism>
<comment type="caution">
    <text evidence="1">The sequence shown here is derived from an EMBL/GenBank/DDBJ whole genome shotgun (WGS) entry which is preliminary data.</text>
</comment>
<dbReference type="Proteomes" id="UP001597413">
    <property type="component" value="Unassembled WGS sequence"/>
</dbReference>
<accession>A0ABW5A7K8</accession>
<evidence type="ECO:0000313" key="2">
    <source>
        <dbReference type="Proteomes" id="UP001597413"/>
    </source>
</evidence>